<sequence>KALPSSGCLGKVPSGTEVLVSTRATKTVASSVQFANTAFFCFANGLTSASTDVAERSPQRGPDAALVQE</sequence>
<keyword evidence="2" id="KW-1185">Reference proteome</keyword>
<feature type="non-terminal residue" evidence="1">
    <location>
        <position position="1"/>
    </location>
</feature>
<name>A0ABU7BIU9_9TELE</name>
<protein>
    <submittedName>
        <fullName evidence="1">Uncharacterized protein</fullName>
    </submittedName>
</protein>
<dbReference type="EMBL" id="JAHUTI010052020">
    <property type="protein sequence ID" value="MED6249399.1"/>
    <property type="molecule type" value="Genomic_DNA"/>
</dbReference>
<reference evidence="1 2" key="1">
    <citation type="submission" date="2021-07" db="EMBL/GenBank/DDBJ databases">
        <authorList>
            <person name="Palmer J.M."/>
        </authorList>
    </citation>
    <scope>NUCLEOTIDE SEQUENCE [LARGE SCALE GENOMIC DNA]</scope>
    <source>
        <strain evidence="1 2">AT_MEX2019</strain>
        <tissue evidence="1">Muscle</tissue>
    </source>
</reference>
<gene>
    <name evidence="1" type="ORF">ATANTOWER_013545</name>
</gene>
<organism evidence="1 2">
    <name type="scientific">Ataeniobius toweri</name>
    <dbReference type="NCBI Taxonomy" id="208326"/>
    <lineage>
        <taxon>Eukaryota</taxon>
        <taxon>Metazoa</taxon>
        <taxon>Chordata</taxon>
        <taxon>Craniata</taxon>
        <taxon>Vertebrata</taxon>
        <taxon>Euteleostomi</taxon>
        <taxon>Actinopterygii</taxon>
        <taxon>Neopterygii</taxon>
        <taxon>Teleostei</taxon>
        <taxon>Neoteleostei</taxon>
        <taxon>Acanthomorphata</taxon>
        <taxon>Ovalentaria</taxon>
        <taxon>Atherinomorphae</taxon>
        <taxon>Cyprinodontiformes</taxon>
        <taxon>Goodeidae</taxon>
        <taxon>Ataeniobius</taxon>
    </lineage>
</organism>
<comment type="caution">
    <text evidence="1">The sequence shown here is derived from an EMBL/GenBank/DDBJ whole genome shotgun (WGS) entry which is preliminary data.</text>
</comment>
<accession>A0ABU7BIU9</accession>
<evidence type="ECO:0000313" key="1">
    <source>
        <dbReference type="EMBL" id="MED6249399.1"/>
    </source>
</evidence>
<proteinExistence type="predicted"/>
<dbReference type="Proteomes" id="UP001345963">
    <property type="component" value="Unassembled WGS sequence"/>
</dbReference>
<evidence type="ECO:0000313" key="2">
    <source>
        <dbReference type="Proteomes" id="UP001345963"/>
    </source>
</evidence>